<evidence type="ECO:0000313" key="3">
    <source>
        <dbReference type="EMBL" id="GJD97093.1"/>
    </source>
</evidence>
<dbReference type="Gene3D" id="1.10.10.1550">
    <property type="entry name" value="ROS/MUCR transcriptional regulator protein"/>
    <property type="match status" value="1"/>
</dbReference>
<evidence type="ECO:0000313" key="4">
    <source>
        <dbReference type="Proteomes" id="UP001055125"/>
    </source>
</evidence>
<evidence type="ECO:0000256" key="1">
    <source>
        <dbReference type="ARBA" id="ARBA00007031"/>
    </source>
</evidence>
<dbReference type="Proteomes" id="UP001055125">
    <property type="component" value="Unassembled WGS sequence"/>
</dbReference>
<dbReference type="EMBL" id="BPQP01000077">
    <property type="protein sequence ID" value="GJD97093.1"/>
    <property type="molecule type" value="Genomic_DNA"/>
</dbReference>
<dbReference type="RefSeq" id="WP_238246177.1">
    <property type="nucleotide sequence ID" value="NZ_BPQP01000077.1"/>
</dbReference>
<feature type="compositionally biased region" description="Basic and acidic residues" evidence="2">
    <location>
        <begin position="183"/>
        <end position="196"/>
    </location>
</feature>
<protein>
    <recommendedName>
        <fullName evidence="5">MucR family transcriptional regulator</fullName>
    </recommendedName>
</protein>
<feature type="region of interest" description="Disordered" evidence="2">
    <location>
        <begin position="139"/>
        <end position="196"/>
    </location>
</feature>
<dbReference type="Pfam" id="PF05443">
    <property type="entry name" value="ROS_MUCR"/>
    <property type="match status" value="1"/>
</dbReference>
<accession>A0ABQ4S3R0</accession>
<proteinExistence type="inferred from homology"/>
<comment type="caution">
    <text evidence="3">The sequence shown here is derived from an EMBL/GenBank/DDBJ whole genome shotgun (WGS) entry which is preliminary data.</text>
</comment>
<organism evidence="3 4">
    <name type="scientific">Methylobacterium iners</name>
    <dbReference type="NCBI Taxonomy" id="418707"/>
    <lineage>
        <taxon>Bacteria</taxon>
        <taxon>Pseudomonadati</taxon>
        <taxon>Pseudomonadota</taxon>
        <taxon>Alphaproteobacteria</taxon>
        <taxon>Hyphomicrobiales</taxon>
        <taxon>Methylobacteriaceae</taxon>
        <taxon>Methylobacterium</taxon>
    </lineage>
</organism>
<evidence type="ECO:0008006" key="5">
    <source>
        <dbReference type="Google" id="ProtNLM"/>
    </source>
</evidence>
<gene>
    <name evidence="3" type="ORF">OCOJLMKI_4321</name>
</gene>
<dbReference type="InterPro" id="IPR041920">
    <property type="entry name" value="ROS/MUCR_sf"/>
</dbReference>
<reference evidence="3" key="2">
    <citation type="submission" date="2021-08" db="EMBL/GenBank/DDBJ databases">
        <authorList>
            <person name="Tani A."/>
            <person name="Ola A."/>
            <person name="Ogura Y."/>
            <person name="Katsura K."/>
            <person name="Hayashi T."/>
        </authorList>
    </citation>
    <scope>NUCLEOTIDE SEQUENCE</scope>
    <source>
        <strain evidence="3">DSM 19015</strain>
    </source>
</reference>
<dbReference type="InterPro" id="IPR008807">
    <property type="entry name" value="ROS_MUCR"/>
</dbReference>
<evidence type="ECO:0000256" key="2">
    <source>
        <dbReference type="SAM" id="MobiDB-lite"/>
    </source>
</evidence>
<sequence>MSDDVAAQFVDQTNQINPVVELTAEIVCAFVANNSVPTAGLADLLQSVHQALLGLGQSTAAVQEEVTKATPAQIRKSVTDEGLISFEDSKTYKTLKRHLAGRGLTPESYRAKHGLPADYPMTSAAYSAQRSALAHSLGLGQQRRRMEPKTVEVAETVEEAPRSPRGRATSASPSKAAVKGRGKKAEAAADEGGQRS</sequence>
<reference evidence="3" key="1">
    <citation type="journal article" date="2021" name="Front. Microbiol.">
        <title>Comprehensive Comparative Genomics and Phenotyping of Methylobacterium Species.</title>
        <authorList>
            <person name="Alessa O."/>
            <person name="Ogura Y."/>
            <person name="Fujitani Y."/>
            <person name="Takami H."/>
            <person name="Hayashi T."/>
            <person name="Sahin N."/>
            <person name="Tani A."/>
        </authorList>
    </citation>
    <scope>NUCLEOTIDE SEQUENCE</scope>
    <source>
        <strain evidence="3">DSM 19015</strain>
    </source>
</reference>
<keyword evidence="4" id="KW-1185">Reference proteome</keyword>
<name>A0ABQ4S3R0_9HYPH</name>
<comment type="similarity">
    <text evidence="1">Belongs to the ros/MucR family.</text>
</comment>